<keyword evidence="1" id="KW-0732">Signal</keyword>
<reference evidence="2" key="1">
    <citation type="submission" date="2020-10" db="EMBL/GenBank/DDBJ databases">
        <title>Phylogeny of dyella-like bacteria.</title>
        <authorList>
            <person name="Fu J."/>
        </authorList>
    </citation>
    <scope>NUCLEOTIDE SEQUENCE</scope>
    <source>
        <strain evidence="2">DHOC52</strain>
    </source>
</reference>
<organism evidence="2 3">
    <name type="scientific">Dyella flava</name>
    <dbReference type="NCBI Taxonomy" id="1920170"/>
    <lineage>
        <taxon>Bacteria</taxon>
        <taxon>Pseudomonadati</taxon>
        <taxon>Pseudomonadota</taxon>
        <taxon>Gammaproteobacteria</taxon>
        <taxon>Lysobacterales</taxon>
        <taxon>Rhodanobacteraceae</taxon>
        <taxon>Dyella</taxon>
    </lineage>
</organism>
<evidence type="ECO:0000256" key="1">
    <source>
        <dbReference type="SAM" id="SignalP"/>
    </source>
</evidence>
<proteinExistence type="predicted"/>
<evidence type="ECO:0000313" key="3">
    <source>
        <dbReference type="Proteomes" id="UP001430149"/>
    </source>
</evidence>
<sequence length="180" mass="19578">MRIHPLTRGLAAVLLCTLPAFPAMAARFELQGGVSYMGNPSNNYSTPVAFGEVIFDPYQIGSSNFTWSPDVTAGWIGGRTGSKVAEFNNDNPTTRHDTFILAGGARLHYGPTGAWYQPFFLSFQPAFNSDSTQALSTHYEFVTTVGYQGNHWSLGIRHISNGSLHEPNRGETMVVAGIGF</sequence>
<gene>
    <name evidence="2" type="ORF">ISP19_05455</name>
</gene>
<dbReference type="RefSeq" id="WP_204680347.1">
    <property type="nucleotide sequence ID" value="NZ_BSNR01000011.1"/>
</dbReference>
<evidence type="ECO:0000313" key="2">
    <source>
        <dbReference type="EMBL" id="MBM7124820.1"/>
    </source>
</evidence>
<dbReference type="GO" id="GO:0016787">
    <property type="term" value="F:hydrolase activity"/>
    <property type="evidence" value="ECO:0007669"/>
    <property type="project" value="UniProtKB-KW"/>
</dbReference>
<keyword evidence="3" id="KW-1185">Reference proteome</keyword>
<feature type="chain" id="PRO_5045716749" evidence="1">
    <location>
        <begin position="26"/>
        <end position="180"/>
    </location>
</feature>
<name>A0ABS2K191_9GAMM</name>
<dbReference type="Proteomes" id="UP001430149">
    <property type="component" value="Unassembled WGS sequence"/>
</dbReference>
<comment type="caution">
    <text evidence="2">The sequence shown here is derived from an EMBL/GenBank/DDBJ whole genome shotgun (WGS) entry which is preliminary data.</text>
</comment>
<protein>
    <submittedName>
        <fullName evidence="2">Acyloxyacyl hydrolase</fullName>
    </submittedName>
</protein>
<dbReference type="EMBL" id="JADIKE010000029">
    <property type="protein sequence ID" value="MBM7124820.1"/>
    <property type="molecule type" value="Genomic_DNA"/>
</dbReference>
<accession>A0ABS2K191</accession>
<keyword evidence="2" id="KW-0378">Hydrolase</keyword>
<dbReference type="Gene3D" id="2.40.160.20">
    <property type="match status" value="1"/>
</dbReference>
<feature type="signal peptide" evidence="1">
    <location>
        <begin position="1"/>
        <end position="25"/>
    </location>
</feature>
<dbReference type="Pfam" id="PF09411">
    <property type="entry name" value="PagL"/>
    <property type="match status" value="1"/>
</dbReference>
<dbReference type="InterPro" id="IPR018550">
    <property type="entry name" value="Lipid-A_deacylase-rel"/>
</dbReference>